<feature type="domain" description="PhoU" evidence="9">
    <location>
        <begin position="25"/>
        <end position="109"/>
    </location>
</feature>
<dbReference type="RefSeq" id="WP_228244476.1">
    <property type="nucleotide sequence ID" value="NZ_CAJGZY010000006.1"/>
</dbReference>
<dbReference type="InterPro" id="IPR038078">
    <property type="entry name" value="PhoU-like_sf"/>
</dbReference>
<name>A0A2V1ZXP6_PSYIM</name>
<comment type="caution">
    <text evidence="10">The sequence shown here is derived from an EMBL/GenBank/DDBJ whole genome shotgun (WGS) entry which is preliminary data.</text>
</comment>
<sequence length="272" mass="30339">MQSDKHISKSFDQDLDEAIRLFLYMGDSAANQVAKAIHALIDKNETLAQEVIDMDFDINRMEVELDEHILLLVAKRQPAASDLRLVMSISKGVVDLERIGDEAVKIAQMAKKIAAQGKLSYGYAEVQHLSNQVRLMLHNALEAFSQSNAEQAFEVMRNDSMVNDEYQSAIRALMTYIMEDSRHVSKVINIMWVLRALERVGDHAQNIAELVINYISGQDVRHSDYALVEKAVQEANDRMAARQVSTLSVAKSATKPAVKSATDFVDSNGDEG</sequence>
<dbReference type="GO" id="GO:0006817">
    <property type="term" value="P:phosphate ion transport"/>
    <property type="evidence" value="ECO:0007669"/>
    <property type="project" value="UniProtKB-KW"/>
</dbReference>
<evidence type="ECO:0000256" key="2">
    <source>
        <dbReference type="ARBA" id="ARBA00008107"/>
    </source>
</evidence>
<evidence type="ECO:0000259" key="9">
    <source>
        <dbReference type="Pfam" id="PF01895"/>
    </source>
</evidence>
<dbReference type="SUPFAM" id="SSF109755">
    <property type="entry name" value="PhoU-like"/>
    <property type="match status" value="1"/>
</dbReference>
<keyword evidence="5" id="KW-0963">Cytoplasm</keyword>
<comment type="function">
    <text evidence="7">Plays a role in the regulation of phosphate uptake.</text>
</comment>
<evidence type="ECO:0000256" key="1">
    <source>
        <dbReference type="ARBA" id="ARBA00004496"/>
    </source>
</evidence>
<accession>A0A2V1ZXP6</accession>
<dbReference type="Pfam" id="PF01895">
    <property type="entry name" value="PhoU"/>
    <property type="match status" value="2"/>
</dbReference>
<dbReference type="GO" id="GO:0045936">
    <property type="term" value="P:negative regulation of phosphate metabolic process"/>
    <property type="evidence" value="ECO:0007669"/>
    <property type="project" value="InterPro"/>
</dbReference>
<dbReference type="PIRSF" id="PIRSF003107">
    <property type="entry name" value="PhoU"/>
    <property type="match status" value="1"/>
</dbReference>
<dbReference type="GO" id="GO:0030643">
    <property type="term" value="P:intracellular phosphate ion homeostasis"/>
    <property type="evidence" value="ECO:0007669"/>
    <property type="project" value="InterPro"/>
</dbReference>
<organism evidence="10 11">
    <name type="scientific">Psychrobacter immobilis</name>
    <dbReference type="NCBI Taxonomy" id="498"/>
    <lineage>
        <taxon>Bacteria</taxon>
        <taxon>Pseudomonadati</taxon>
        <taxon>Pseudomonadota</taxon>
        <taxon>Gammaproteobacteria</taxon>
        <taxon>Moraxellales</taxon>
        <taxon>Moraxellaceae</taxon>
        <taxon>Psychrobacter</taxon>
    </lineage>
</organism>
<proteinExistence type="inferred from homology"/>
<comment type="similarity">
    <text evidence="2">Belongs to the PhoU family.</text>
</comment>
<dbReference type="AlphaFoldDB" id="A0A2V1ZXP6"/>
<evidence type="ECO:0000313" key="10">
    <source>
        <dbReference type="EMBL" id="PWK13627.1"/>
    </source>
</evidence>
<reference evidence="10 11" key="1">
    <citation type="submission" date="2018-05" db="EMBL/GenBank/DDBJ databases">
        <title>Genomic Encyclopedia of Type Strains, Phase IV (KMG-IV): sequencing the most valuable type-strain genomes for metagenomic binning, comparative biology and taxonomic classification.</title>
        <authorList>
            <person name="Goeker M."/>
        </authorList>
    </citation>
    <scope>NUCLEOTIDE SEQUENCE [LARGE SCALE GENOMIC DNA]</scope>
    <source>
        <strain evidence="10 11">DSM 7229</strain>
    </source>
</reference>
<dbReference type="EMBL" id="QGGM01000004">
    <property type="protein sequence ID" value="PWK13627.1"/>
    <property type="molecule type" value="Genomic_DNA"/>
</dbReference>
<protein>
    <recommendedName>
        <fullName evidence="8">Phosphate-specific transport system accessory protein PhoU homolog</fullName>
    </recommendedName>
</protein>
<comment type="subunit">
    <text evidence="3">Homodimer.</text>
</comment>
<evidence type="ECO:0000256" key="8">
    <source>
        <dbReference type="ARBA" id="ARBA00069911"/>
    </source>
</evidence>
<dbReference type="PANTHER" id="PTHR42930">
    <property type="entry name" value="PHOSPHATE-SPECIFIC TRANSPORT SYSTEM ACCESSORY PROTEIN PHOU"/>
    <property type="match status" value="1"/>
</dbReference>
<comment type="subcellular location">
    <subcellularLocation>
        <location evidence="1">Cytoplasm</location>
    </subcellularLocation>
</comment>
<dbReference type="InterPro" id="IPR028366">
    <property type="entry name" value="PhoU"/>
</dbReference>
<keyword evidence="4" id="KW-0813">Transport</keyword>
<evidence type="ECO:0000256" key="7">
    <source>
        <dbReference type="ARBA" id="ARBA00056181"/>
    </source>
</evidence>
<dbReference type="Gene3D" id="1.20.58.220">
    <property type="entry name" value="Phosphate transport system protein phou homolog 2, domain 2"/>
    <property type="match status" value="2"/>
</dbReference>
<dbReference type="InterPro" id="IPR026022">
    <property type="entry name" value="PhoU_dom"/>
</dbReference>
<evidence type="ECO:0000313" key="11">
    <source>
        <dbReference type="Proteomes" id="UP000245655"/>
    </source>
</evidence>
<dbReference type="GeneID" id="60254828"/>
<keyword evidence="11" id="KW-1185">Reference proteome</keyword>
<feature type="domain" description="PhoU" evidence="9">
    <location>
        <begin position="127"/>
        <end position="211"/>
    </location>
</feature>
<keyword evidence="6" id="KW-0592">Phosphate transport</keyword>
<evidence type="ECO:0000256" key="4">
    <source>
        <dbReference type="ARBA" id="ARBA00022448"/>
    </source>
</evidence>
<dbReference type="NCBIfam" id="TIGR02135">
    <property type="entry name" value="phoU_full"/>
    <property type="match status" value="1"/>
</dbReference>
<dbReference type="PANTHER" id="PTHR42930:SF3">
    <property type="entry name" value="PHOSPHATE-SPECIFIC TRANSPORT SYSTEM ACCESSORY PROTEIN PHOU"/>
    <property type="match status" value="1"/>
</dbReference>
<evidence type="ECO:0000256" key="3">
    <source>
        <dbReference type="ARBA" id="ARBA00011738"/>
    </source>
</evidence>
<evidence type="ECO:0000256" key="6">
    <source>
        <dbReference type="ARBA" id="ARBA00022592"/>
    </source>
</evidence>
<evidence type="ECO:0000256" key="5">
    <source>
        <dbReference type="ARBA" id="ARBA00022490"/>
    </source>
</evidence>
<gene>
    <name evidence="10" type="ORF">C8D84_104109</name>
</gene>
<dbReference type="FunFam" id="1.20.58.220:FF:000004">
    <property type="entry name" value="Phosphate-specific transport system accessory protein PhoU"/>
    <property type="match status" value="1"/>
</dbReference>
<dbReference type="Proteomes" id="UP000245655">
    <property type="component" value="Unassembled WGS sequence"/>
</dbReference>
<dbReference type="GO" id="GO:0005737">
    <property type="term" value="C:cytoplasm"/>
    <property type="evidence" value="ECO:0007669"/>
    <property type="project" value="UniProtKB-SubCell"/>
</dbReference>